<dbReference type="EMBL" id="JW876617">
    <property type="protein sequence ID" value="AFP09134.1"/>
    <property type="molecule type" value="mRNA"/>
</dbReference>
<dbReference type="PANTHER" id="PTHR11967">
    <property type="entry name" value="ALPHA-1-ACID GLYCOPROTEIN"/>
    <property type="match status" value="1"/>
</dbReference>
<evidence type="ECO:0000256" key="1">
    <source>
        <dbReference type="ARBA" id="ARBA00004613"/>
    </source>
</evidence>
<feature type="domain" description="Lipocalin/cytosolic fatty-acid binding" evidence="6">
    <location>
        <begin position="52"/>
        <end position="189"/>
    </location>
</feature>
<evidence type="ECO:0000256" key="2">
    <source>
        <dbReference type="ARBA" id="ARBA00022525"/>
    </source>
</evidence>
<dbReference type="Gene3D" id="2.40.128.20">
    <property type="match status" value="1"/>
</dbReference>
<feature type="chain" id="PRO_5004778457" evidence="5">
    <location>
        <begin position="28"/>
        <end position="225"/>
    </location>
</feature>
<protein>
    <submittedName>
        <fullName evidence="7">Ovoglycoprotein</fullName>
    </submittedName>
</protein>
<dbReference type="InterPro" id="IPR012674">
    <property type="entry name" value="Calycin"/>
</dbReference>
<sequence length="225" mass="25725">VVSTAAPTDPRRRMAVSVLLFISVALAGVLSTASQACKLEPVKIDLANPQLAGKWYFIQVATEVELYQARFANIDNSYFISTPDVKLNKTNIKEYSQLGDLCLSTNTDYVVLENGYEFTDGAKNINNFRIIKSKIDNMLIIDYQYQIEKMDYHMLTLFKRNPTASKEEMEIFESYTKCLGLDKDKIKAFPRNKSECKEEKQINSFNATTQAQDFLEEKVLQNRNI</sequence>
<evidence type="ECO:0000256" key="4">
    <source>
        <dbReference type="ARBA" id="ARBA00023180"/>
    </source>
</evidence>
<dbReference type="SUPFAM" id="SSF50814">
    <property type="entry name" value="Lipocalins"/>
    <property type="match status" value="1"/>
</dbReference>
<dbReference type="InterPro" id="IPR000566">
    <property type="entry name" value="Lipocln_cytosolic_FA-bd_dom"/>
</dbReference>
<name>V9LAL2_CALMI</name>
<evidence type="ECO:0000313" key="7">
    <source>
        <dbReference type="EMBL" id="AFP09134.1"/>
    </source>
</evidence>
<keyword evidence="4" id="KW-0325">Glycoprotein</keyword>
<proteinExistence type="evidence at transcript level"/>
<accession>V9LAL2</accession>
<dbReference type="AlphaFoldDB" id="V9LAL2"/>
<keyword evidence="2" id="KW-0964">Secreted</keyword>
<organism evidence="7">
    <name type="scientific">Callorhinchus milii</name>
    <name type="common">Ghost shark</name>
    <dbReference type="NCBI Taxonomy" id="7868"/>
    <lineage>
        <taxon>Eukaryota</taxon>
        <taxon>Metazoa</taxon>
        <taxon>Chordata</taxon>
        <taxon>Craniata</taxon>
        <taxon>Vertebrata</taxon>
        <taxon>Chondrichthyes</taxon>
        <taxon>Holocephali</taxon>
        <taxon>Chimaeriformes</taxon>
        <taxon>Callorhinchidae</taxon>
        <taxon>Callorhinchus</taxon>
    </lineage>
</organism>
<keyword evidence="3 5" id="KW-0732">Signal</keyword>
<feature type="non-terminal residue" evidence="7">
    <location>
        <position position="1"/>
    </location>
</feature>
<feature type="signal peptide" evidence="5">
    <location>
        <begin position="1"/>
        <end position="27"/>
    </location>
</feature>
<dbReference type="GO" id="GO:0005615">
    <property type="term" value="C:extracellular space"/>
    <property type="evidence" value="ECO:0007669"/>
    <property type="project" value="TreeGrafter"/>
</dbReference>
<dbReference type="Pfam" id="PF00061">
    <property type="entry name" value="Lipocalin"/>
    <property type="match status" value="1"/>
</dbReference>
<evidence type="ECO:0000256" key="5">
    <source>
        <dbReference type="SAM" id="SignalP"/>
    </source>
</evidence>
<comment type="subcellular location">
    <subcellularLocation>
        <location evidence="1">Secreted</location>
    </subcellularLocation>
</comment>
<dbReference type="PANTHER" id="PTHR11967:SF2">
    <property type="entry name" value="ALPHA-1-ACID GLYCOPROTEIN 1"/>
    <property type="match status" value="1"/>
</dbReference>
<evidence type="ECO:0000259" key="6">
    <source>
        <dbReference type="Pfam" id="PF00061"/>
    </source>
</evidence>
<reference evidence="7" key="1">
    <citation type="journal article" date="2014" name="Nature">
        <title>Elephant shark genome provides unique insights into gnathostome evolution.</title>
        <authorList>
            <consortium name="International Elephant Shark Genome Sequencing Consortium"/>
            <person name="Venkatesh B."/>
            <person name="Lee A.P."/>
            <person name="Ravi V."/>
            <person name="Maurya A.K."/>
            <person name="Lian M.M."/>
            <person name="Swann J.B."/>
            <person name="Ohta Y."/>
            <person name="Flajnik M.F."/>
            <person name="Sutoh Y."/>
            <person name="Kasahara M."/>
            <person name="Hoon S."/>
            <person name="Gangu V."/>
            <person name="Roy S.W."/>
            <person name="Irimia M."/>
            <person name="Korzh V."/>
            <person name="Kondrychyn I."/>
            <person name="Lim Z.W."/>
            <person name="Tay B.H."/>
            <person name="Tohari S."/>
            <person name="Kong K.W."/>
            <person name="Ho S."/>
            <person name="Lorente-Galdos B."/>
            <person name="Quilez J."/>
            <person name="Marques-Bonet T."/>
            <person name="Raney B.J."/>
            <person name="Ingham P.W."/>
            <person name="Tay A."/>
            <person name="Hillier L.W."/>
            <person name="Minx P."/>
            <person name="Boehm T."/>
            <person name="Wilson R.K."/>
            <person name="Brenner S."/>
            <person name="Warren W.C."/>
        </authorList>
    </citation>
    <scope>NUCLEOTIDE SEQUENCE</scope>
    <source>
        <tissue evidence="7">Testis</tissue>
    </source>
</reference>
<evidence type="ECO:0000256" key="3">
    <source>
        <dbReference type="ARBA" id="ARBA00022729"/>
    </source>
</evidence>